<feature type="transmembrane region" description="Helical" evidence="9">
    <location>
        <begin position="81"/>
        <end position="101"/>
    </location>
</feature>
<feature type="compositionally biased region" description="Pro residues" evidence="8">
    <location>
        <begin position="1010"/>
        <end position="1019"/>
    </location>
</feature>
<evidence type="ECO:0000256" key="6">
    <source>
        <dbReference type="ARBA" id="ARBA00023034"/>
    </source>
</evidence>
<keyword evidence="3" id="KW-0853">WD repeat</keyword>
<evidence type="ECO:0000256" key="7">
    <source>
        <dbReference type="ARBA" id="ARBA00023136"/>
    </source>
</evidence>
<name>A0AAF0E288_9BASI</name>
<feature type="domain" description="SSD" evidence="10">
    <location>
        <begin position="385"/>
        <end position="544"/>
    </location>
</feature>
<evidence type="ECO:0000313" key="11">
    <source>
        <dbReference type="EMBL" id="WFD02232.1"/>
    </source>
</evidence>
<dbReference type="GO" id="GO:0032936">
    <property type="term" value="C:SREBP-SCAP complex"/>
    <property type="evidence" value="ECO:0007669"/>
    <property type="project" value="TreeGrafter"/>
</dbReference>
<dbReference type="GO" id="GO:0032934">
    <property type="term" value="F:sterol binding"/>
    <property type="evidence" value="ECO:0007669"/>
    <property type="project" value="InterPro"/>
</dbReference>
<dbReference type="AlphaFoldDB" id="A0AAF0E288"/>
<keyword evidence="9" id="KW-1133">Transmembrane helix</keyword>
<keyword evidence="12" id="KW-1185">Reference proteome</keyword>
<comment type="subcellular location">
    <subcellularLocation>
        <location evidence="1">Endoplasmic reticulum</location>
    </subcellularLocation>
    <subcellularLocation>
        <location evidence="2">Golgi apparatus membrane</location>
    </subcellularLocation>
</comment>
<accession>A0AAF0E288</accession>
<evidence type="ECO:0000256" key="2">
    <source>
        <dbReference type="ARBA" id="ARBA00004394"/>
    </source>
</evidence>
<dbReference type="GO" id="GO:0032933">
    <property type="term" value="P:SREBP signaling pathway"/>
    <property type="evidence" value="ECO:0007669"/>
    <property type="project" value="InterPro"/>
</dbReference>
<dbReference type="Proteomes" id="UP001214603">
    <property type="component" value="Chromosome 1"/>
</dbReference>
<evidence type="ECO:0000256" key="1">
    <source>
        <dbReference type="ARBA" id="ARBA00004240"/>
    </source>
</evidence>
<dbReference type="Pfam" id="PF12349">
    <property type="entry name" value="Sterol-sensing"/>
    <property type="match status" value="1"/>
</dbReference>
<keyword evidence="4" id="KW-0677">Repeat</keyword>
<dbReference type="GO" id="GO:0045540">
    <property type="term" value="P:regulation of cholesterol biosynthetic process"/>
    <property type="evidence" value="ECO:0007669"/>
    <property type="project" value="TreeGrafter"/>
</dbReference>
<proteinExistence type="predicted"/>
<evidence type="ECO:0000256" key="9">
    <source>
        <dbReference type="SAM" id="Phobius"/>
    </source>
</evidence>
<dbReference type="GO" id="GO:0000139">
    <property type="term" value="C:Golgi membrane"/>
    <property type="evidence" value="ECO:0007669"/>
    <property type="project" value="UniProtKB-SubCell"/>
</dbReference>
<feature type="transmembrane region" description="Helical" evidence="9">
    <location>
        <begin position="515"/>
        <end position="542"/>
    </location>
</feature>
<reference evidence="11" key="1">
    <citation type="submission" date="2023-03" db="EMBL/GenBank/DDBJ databases">
        <title>Mating type loci evolution in Malassezia.</title>
        <authorList>
            <person name="Coelho M.A."/>
        </authorList>
    </citation>
    <scope>NUCLEOTIDE SEQUENCE</scope>
    <source>
        <strain evidence="11">CBS 7876</strain>
    </source>
</reference>
<feature type="transmembrane region" description="Helical" evidence="9">
    <location>
        <begin position="384"/>
        <end position="404"/>
    </location>
</feature>
<organism evidence="11 12">
    <name type="scientific">Malassezia obtusa</name>
    <dbReference type="NCBI Taxonomy" id="76774"/>
    <lineage>
        <taxon>Eukaryota</taxon>
        <taxon>Fungi</taxon>
        <taxon>Dikarya</taxon>
        <taxon>Basidiomycota</taxon>
        <taxon>Ustilaginomycotina</taxon>
        <taxon>Malasseziomycetes</taxon>
        <taxon>Malasseziales</taxon>
        <taxon>Malasseziaceae</taxon>
        <taxon>Malassezia</taxon>
    </lineage>
</organism>
<sequence length="1226" mass="131134">MLHRRRKLSSASSNPAALELSDWNERGNAEVPKRRAGGALGPVWRRLVDAASRLGESARIYLTRQYARHGSHISRHQTRTLLLCHLVIASLFYPAVVMYLLTTSEDASASFTPECLERHRVGAESHAACIVGARAPTNIWDVARTSLSDITGDGRVQRSDESYAVHDLRLVWDETPSLEVVPRPTHAEGVPSVRMAQVLITTEAVRRGRGSPYGMLEPHALLTAQRMQSRLEAQLRASDVSCVELDGRCLVLSPLSYWPRAEDVHGDWHPAKSFSGSPVRAVVTPPVAPLAANTTIPLLYSTTLASRWPYLPLFSRAEFLVLTFFLHDTPGAGAHWQEVVAELAHEEHAALSVPAHVAAGDTYLRVRRWLTQFKPQYLTARPTLNISVVAGGYMTLLLFIFRGLVQMRRLHSRFGIAFTGSVQLLLDLIMSLSVCALLGIRLTAVPWSILPFIIVVVGSESMLFMIRTITNTPLSLTVHARIAYGLSQVAGPITLTALSDIVLLVLLASTVRIPAVLQFCLFTICTLVVDYFMQMTFFVTVLSIDMQRLELAEVLLQGASAPSAPAQDAAAQPAPHQPYRPRSAISYVMHGLHAVWRMRSVRSFRVSLLATVVLTTVFYFASDGKVGQLFARLAAAPFSAPNVDADAAAHAVDGSAYGALWSAINPARAALVRVSVEPWALVTLPATPALRGVHTPPGPWLEQLFFHRQGATLLLIFLFVVAPIAGTMLIMSFVLRYLRKDADRLESQHEDSDGTDTGLNALLPTPSRAPPTSLHVHVEALADALHPAPLHLVCADGAWTASADICNTLRVARADAASLRALATLRADARAAPDGSRVLAMGVRDDGEAALVAVGQASGRVAVLRAPAWELLAEATDGPDGALAPVQHVGVHGDTLLTLHRDGQWLAWADALRVARGAAGAPLVAHALTPRRASGAWTSLPLDGDAELAAVSAQGDVALARVVDERVADAGVRAAAEPLVHGMAPALCRCAVLLAGDAEETPAPSRGAPGPVPPTPPRSGVPARRAPWLVAGDQRGALHLWAEPGGAPAATLALAEPRADGAVLQLQRVRGASAPMLVATTANRVWFVGVCVPAARLELLGSVENVRGVADVLPHAGGAAPAWVLGVRRAAVRDEARAARWEVWRMRLPSWTPGRAAELPGAEPLALPLEQLIGAGIDARLTDASAEPPARRPLLAARLDRMVRVGTAGAAWVLPFGSCLVTISTT</sequence>
<feature type="transmembrane region" description="Helical" evidence="9">
    <location>
        <begin position="711"/>
        <end position="735"/>
    </location>
</feature>
<feature type="transmembrane region" description="Helical" evidence="9">
    <location>
        <begin position="424"/>
        <end position="443"/>
    </location>
</feature>
<evidence type="ECO:0000256" key="4">
    <source>
        <dbReference type="ARBA" id="ARBA00022737"/>
    </source>
</evidence>
<evidence type="ECO:0000256" key="3">
    <source>
        <dbReference type="ARBA" id="ARBA00022574"/>
    </source>
</evidence>
<feature type="region of interest" description="Disordered" evidence="8">
    <location>
        <begin position="1001"/>
        <end position="1022"/>
    </location>
</feature>
<keyword evidence="6" id="KW-0333">Golgi apparatus</keyword>
<protein>
    <recommendedName>
        <fullName evidence="10">SSD domain-containing protein</fullName>
    </recommendedName>
</protein>
<dbReference type="InterPro" id="IPR053958">
    <property type="entry name" value="HMGCR/SNAP/NPC1-like_SSD"/>
</dbReference>
<dbReference type="InterPro" id="IPR030225">
    <property type="entry name" value="SCAP"/>
</dbReference>
<evidence type="ECO:0000256" key="8">
    <source>
        <dbReference type="SAM" id="MobiDB-lite"/>
    </source>
</evidence>
<dbReference type="SUPFAM" id="SSF82866">
    <property type="entry name" value="Multidrug efflux transporter AcrB transmembrane domain"/>
    <property type="match status" value="1"/>
</dbReference>
<keyword evidence="9" id="KW-0812">Transmembrane</keyword>
<dbReference type="EMBL" id="CP119934">
    <property type="protein sequence ID" value="WFD02232.1"/>
    <property type="molecule type" value="Genomic_DNA"/>
</dbReference>
<evidence type="ECO:0000256" key="5">
    <source>
        <dbReference type="ARBA" id="ARBA00022824"/>
    </source>
</evidence>
<dbReference type="PANTHER" id="PTHR46378:SF1">
    <property type="entry name" value="STEROL REGULATORY ELEMENT-BINDING PROTEIN CLEAVAGE-ACTIVATING PROTEIN"/>
    <property type="match status" value="1"/>
</dbReference>
<evidence type="ECO:0000313" key="12">
    <source>
        <dbReference type="Proteomes" id="UP001214603"/>
    </source>
</evidence>
<dbReference type="PROSITE" id="PS50156">
    <property type="entry name" value="SSD"/>
    <property type="match status" value="1"/>
</dbReference>
<feature type="transmembrane region" description="Helical" evidence="9">
    <location>
        <begin position="449"/>
        <end position="470"/>
    </location>
</feature>
<keyword evidence="7 9" id="KW-0472">Membrane</keyword>
<evidence type="ECO:0000259" key="10">
    <source>
        <dbReference type="PROSITE" id="PS50156"/>
    </source>
</evidence>
<gene>
    <name evidence="11" type="ORF">MOBT1_000913</name>
</gene>
<dbReference type="InterPro" id="IPR000731">
    <property type="entry name" value="SSD"/>
</dbReference>
<feature type="transmembrane region" description="Helical" evidence="9">
    <location>
        <begin position="482"/>
        <end position="509"/>
    </location>
</feature>
<dbReference type="PANTHER" id="PTHR46378">
    <property type="entry name" value="STEROL REGULATORY ELEMENT-BINDING PROTEIN CLEAVAGE-ACTIVATING PROTEIN"/>
    <property type="match status" value="1"/>
</dbReference>
<dbReference type="GO" id="GO:0005789">
    <property type="term" value="C:endoplasmic reticulum membrane"/>
    <property type="evidence" value="ECO:0007669"/>
    <property type="project" value="InterPro"/>
</dbReference>
<keyword evidence="5" id="KW-0256">Endoplasmic reticulum</keyword>